<dbReference type="RefSeq" id="WP_021985278.1">
    <property type="nucleotide sequence ID" value="NZ_CP060632.1"/>
</dbReference>
<organism evidence="6 7">
    <name type="scientific">Wujia chipingensis</name>
    <dbReference type="NCBI Taxonomy" id="2763670"/>
    <lineage>
        <taxon>Bacteria</taxon>
        <taxon>Bacillati</taxon>
        <taxon>Bacillota</taxon>
        <taxon>Clostridia</taxon>
        <taxon>Lachnospirales</taxon>
        <taxon>Lachnospiraceae</taxon>
        <taxon>Wujia</taxon>
    </lineage>
</organism>
<evidence type="ECO:0000256" key="5">
    <source>
        <dbReference type="ARBA" id="ARBA00023306"/>
    </source>
</evidence>
<dbReference type="GO" id="GO:0005886">
    <property type="term" value="C:plasma membrane"/>
    <property type="evidence" value="ECO:0007669"/>
    <property type="project" value="TreeGrafter"/>
</dbReference>
<evidence type="ECO:0008006" key="8">
    <source>
        <dbReference type="Google" id="ProtNLM"/>
    </source>
</evidence>
<keyword evidence="4" id="KW-1133">Transmembrane helix</keyword>
<reference evidence="6 7" key="1">
    <citation type="submission" date="2020-08" db="EMBL/GenBank/DDBJ databases">
        <authorList>
            <person name="Liu C."/>
            <person name="Sun Q."/>
        </authorList>
    </citation>
    <scope>NUCLEOTIDE SEQUENCE [LARGE SCALE GENOMIC DNA]</scope>
    <source>
        <strain evidence="6 7">NSJ-4</strain>
    </source>
</reference>
<keyword evidence="7" id="KW-1185">Reference proteome</keyword>
<gene>
    <name evidence="6" type="ORF">H9Q76_08990</name>
</gene>
<evidence type="ECO:0000256" key="1">
    <source>
        <dbReference type="ARBA" id="ARBA00022475"/>
    </source>
</evidence>
<dbReference type="GO" id="GO:0051301">
    <property type="term" value="P:cell division"/>
    <property type="evidence" value="ECO:0007669"/>
    <property type="project" value="UniProtKB-KW"/>
</dbReference>
<protein>
    <recommendedName>
        <fullName evidence="8">Cell division protein FtsQ</fullName>
    </recommendedName>
</protein>
<keyword evidence="4" id="KW-0472">Membrane</keyword>
<proteinExistence type="predicted"/>
<dbReference type="AlphaFoldDB" id="A0A7G9FK01"/>
<keyword evidence="1" id="KW-1003">Cell membrane</keyword>
<accession>A0A7G9FK01</accession>
<dbReference type="InterPro" id="IPR050487">
    <property type="entry name" value="FtsQ_DivIB"/>
</dbReference>
<evidence type="ECO:0000313" key="6">
    <source>
        <dbReference type="EMBL" id="QNL98882.1"/>
    </source>
</evidence>
<name>A0A7G9FK01_9FIRM</name>
<keyword evidence="2" id="KW-0132">Cell division</keyword>
<dbReference type="PANTHER" id="PTHR37820">
    <property type="entry name" value="CELL DIVISION PROTEIN DIVIB"/>
    <property type="match status" value="1"/>
</dbReference>
<dbReference type="EMBL" id="CP060632">
    <property type="protein sequence ID" value="QNL98882.1"/>
    <property type="molecule type" value="Genomic_DNA"/>
</dbReference>
<keyword evidence="3" id="KW-0812">Transmembrane</keyword>
<evidence type="ECO:0000256" key="4">
    <source>
        <dbReference type="ARBA" id="ARBA00022989"/>
    </source>
</evidence>
<evidence type="ECO:0000256" key="3">
    <source>
        <dbReference type="ARBA" id="ARBA00022692"/>
    </source>
</evidence>
<evidence type="ECO:0000313" key="7">
    <source>
        <dbReference type="Proteomes" id="UP000515819"/>
    </source>
</evidence>
<evidence type="ECO:0000256" key="2">
    <source>
        <dbReference type="ARBA" id="ARBA00022618"/>
    </source>
</evidence>
<dbReference type="PANTHER" id="PTHR37820:SF1">
    <property type="entry name" value="CELL DIVISION PROTEIN FTSQ"/>
    <property type="match status" value="1"/>
</dbReference>
<dbReference type="Proteomes" id="UP000515819">
    <property type="component" value="Chromosome"/>
</dbReference>
<keyword evidence="5" id="KW-0131">Cell cycle</keyword>
<dbReference type="KEGG" id="wcp:H9Q76_08990"/>
<sequence>MKKHWIVLFILVVILGTLAYLSTWTVDKVQVEGCEIVNTQSVSDAMKEEAPLDNTLLLYIKSKMNKLKDLSFVSKMDLELTDKNTVTVTVYEKSIAGCVLYKGDYVYFDKDGIVLDSSKRRVGSAPLIKGLTFTEWSIGKKLPSDDDKKFQTILTITQLVEKYDLEIDGIKFTAENEIVLQHGGITIELGEGEYLAVQMMNLGNILKNLEGMSGTLYMKDFDSENATASFSKN</sequence>